<name>A0A9P5P8L7_9AGAR</name>
<dbReference type="EMBL" id="JADNRY010000367">
    <property type="protein sequence ID" value="KAF9058537.1"/>
    <property type="molecule type" value="Genomic_DNA"/>
</dbReference>
<gene>
    <name evidence="1" type="ORF">BDP27DRAFT_1432576</name>
</gene>
<evidence type="ECO:0008006" key="3">
    <source>
        <dbReference type="Google" id="ProtNLM"/>
    </source>
</evidence>
<dbReference type="AlphaFoldDB" id="A0A9P5P8L7"/>
<reference evidence="1" key="1">
    <citation type="submission" date="2020-11" db="EMBL/GenBank/DDBJ databases">
        <authorList>
            <consortium name="DOE Joint Genome Institute"/>
            <person name="Ahrendt S."/>
            <person name="Riley R."/>
            <person name="Andreopoulos W."/>
            <person name="Labutti K."/>
            <person name="Pangilinan J."/>
            <person name="Ruiz-Duenas F.J."/>
            <person name="Barrasa J.M."/>
            <person name="Sanchez-Garcia M."/>
            <person name="Camarero S."/>
            <person name="Miyauchi S."/>
            <person name="Serrano A."/>
            <person name="Linde D."/>
            <person name="Babiker R."/>
            <person name="Drula E."/>
            <person name="Ayuso-Fernandez I."/>
            <person name="Pacheco R."/>
            <person name="Padilla G."/>
            <person name="Ferreira P."/>
            <person name="Barriuso J."/>
            <person name="Kellner H."/>
            <person name="Castanera R."/>
            <person name="Alfaro M."/>
            <person name="Ramirez L."/>
            <person name="Pisabarro A.G."/>
            <person name="Kuo A."/>
            <person name="Tritt A."/>
            <person name="Lipzen A."/>
            <person name="He G."/>
            <person name="Yan M."/>
            <person name="Ng V."/>
            <person name="Cullen D."/>
            <person name="Martin F."/>
            <person name="Rosso M.-N."/>
            <person name="Henrissat B."/>
            <person name="Hibbett D."/>
            <person name="Martinez A.T."/>
            <person name="Grigoriev I.V."/>
        </authorList>
    </citation>
    <scope>NUCLEOTIDE SEQUENCE</scope>
    <source>
        <strain evidence="1">AH 40177</strain>
    </source>
</reference>
<comment type="caution">
    <text evidence="1">The sequence shown here is derived from an EMBL/GenBank/DDBJ whole genome shotgun (WGS) entry which is preliminary data.</text>
</comment>
<dbReference type="Proteomes" id="UP000772434">
    <property type="component" value="Unassembled WGS sequence"/>
</dbReference>
<accession>A0A9P5P8L7</accession>
<protein>
    <recommendedName>
        <fullName evidence="3">F-box domain-containing protein</fullName>
    </recommendedName>
</protein>
<organism evidence="1 2">
    <name type="scientific">Rhodocollybia butyracea</name>
    <dbReference type="NCBI Taxonomy" id="206335"/>
    <lineage>
        <taxon>Eukaryota</taxon>
        <taxon>Fungi</taxon>
        <taxon>Dikarya</taxon>
        <taxon>Basidiomycota</taxon>
        <taxon>Agaricomycotina</taxon>
        <taxon>Agaricomycetes</taxon>
        <taxon>Agaricomycetidae</taxon>
        <taxon>Agaricales</taxon>
        <taxon>Marasmiineae</taxon>
        <taxon>Omphalotaceae</taxon>
        <taxon>Rhodocollybia</taxon>
    </lineage>
</organism>
<proteinExistence type="predicted"/>
<keyword evidence="2" id="KW-1185">Reference proteome</keyword>
<evidence type="ECO:0000313" key="2">
    <source>
        <dbReference type="Proteomes" id="UP000772434"/>
    </source>
</evidence>
<evidence type="ECO:0000313" key="1">
    <source>
        <dbReference type="EMBL" id="KAF9058537.1"/>
    </source>
</evidence>
<sequence length="314" mass="35710">MPAFDNTSMLFQLPSTPHCCPKLLEQYLEGQCFNDLCTCRLVSKEFQSASDRLLFRKVDLRDKYQYKACHRNEESTRYTKEVVVPLDFTQEFYALHIRSGFLRVRSLEIVAAGNLLGPPLLLNVGICSLYRSLEGFITQTSVHVSYPDFLDLLDALHSCKGLRQLTLPSPYTLGKYMWYKPLQGLSDARNALAQRTTTAGASPKLNFLQLVSVSHRQNPIDWHHDIDLEWLCNKGFPFNVSEVHTLVVGSPAAARYLLPLTAIYLRTLELCVPTDFRHQWNGFCKLHSSLIVTRSDLPAKPFQSSAHFHSTSLN</sequence>